<reference evidence="2" key="1">
    <citation type="submission" date="2023-05" db="EMBL/GenBank/DDBJ databases">
        <authorList>
            <person name="Stuckert A."/>
        </authorList>
    </citation>
    <scope>NUCLEOTIDE SEQUENCE</scope>
</reference>
<proteinExistence type="predicted"/>
<evidence type="ECO:0000313" key="3">
    <source>
        <dbReference type="Proteomes" id="UP001162483"/>
    </source>
</evidence>
<evidence type="ECO:0000256" key="1">
    <source>
        <dbReference type="SAM" id="MobiDB-lite"/>
    </source>
</evidence>
<name>A0ABN9DKD8_9NEOB</name>
<keyword evidence="3" id="KW-1185">Reference proteome</keyword>
<dbReference type="EMBL" id="CATNWA010014538">
    <property type="protein sequence ID" value="CAI9573089.1"/>
    <property type="molecule type" value="Genomic_DNA"/>
</dbReference>
<feature type="compositionally biased region" description="Polar residues" evidence="1">
    <location>
        <begin position="60"/>
        <end position="69"/>
    </location>
</feature>
<dbReference type="Proteomes" id="UP001162483">
    <property type="component" value="Unassembled WGS sequence"/>
</dbReference>
<accession>A0ABN9DKD8</accession>
<gene>
    <name evidence="2" type="ORF">SPARVUS_LOCUS7585131</name>
</gene>
<protein>
    <submittedName>
        <fullName evidence="2">Uncharacterized protein</fullName>
    </submittedName>
</protein>
<comment type="caution">
    <text evidence="2">The sequence shown here is derived from an EMBL/GenBank/DDBJ whole genome shotgun (WGS) entry which is preliminary data.</text>
</comment>
<feature type="region of interest" description="Disordered" evidence="1">
    <location>
        <begin position="40"/>
        <end position="69"/>
    </location>
</feature>
<organism evidence="2 3">
    <name type="scientific">Staurois parvus</name>
    <dbReference type="NCBI Taxonomy" id="386267"/>
    <lineage>
        <taxon>Eukaryota</taxon>
        <taxon>Metazoa</taxon>
        <taxon>Chordata</taxon>
        <taxon>Craniata</taxon>
        <taxon>Vertebrata</taxon>
        <taxon>Euteleostomi</taxon>
        <taxon>Amphibia</taxon>
        <taxon>Batrachia</taxon>
        <taxon>Anura</taxon>
        <taxon>Neobatrachia</taxon>
        <taxon>Ranoidea</taxon>
        <taxon>Ranidae</taxon>
        <taxon>Staurois</taxon>
    </lineage>
</organism>
<sequence>MGPPGNRNPWGHCVLTNTQTTSKKAYERYQGHLMWLPTYPGPRAVPESRNGQTAPDCRHSTGNNQRLQT</sequence>
<evidence type="ECO:0000313" key="2">
    <source>
        <dbReference type="EMBL" id="CAI9573089.1"/>
    </source>
</evidence>